<dbReference type="PANTHER" id="PTHR11070">
    <property type="entry name" value="UVRD / RECB / PCRA DNA HELICASE FAMILY MEMBER"/>
    <property type="match status" value="1"/>
</dbReference>
<dbReference type="GO" id="GO:0005524">
    <property type="term" value="F:ATP binding"/>
    <property type="evidence" value="ECO:0007669"/>
    <property type="project" value="InterPro"/>
</dbReference>
<dbReference type="Proteomes" id="UP000239865">
    <property type="component" value="Unassembled WGS sequence"/>
</dbReference>
<dbReference type="GO" id="GO:0003677">
    <property type="term" value="F:DNA binding"/>
    <property type="evidence" value="ECO:0007669"/>
    <property type="project" value="InterPro"/>
</dbReference>
<evidence type="ECO:0000313" key="3">
    <source>
        <dbReference type="Proteomes" id="UP000239865"/>
    </source>
</evidence>
<dbReference type="InterPro" id="IPR011528">
    <property type="entry name" value="NERD"/>
</dbReference>
<dbReference type="SUPFAM" id="SSF52540">
    <property type="entry name" value="P-loop containing nucleoside triphosphate hydrolases"/>
    <property type="match status" value="1"/>
</dbReference>
<dbReference type="Gene3D" id="3.40.50.300">
    <property type="entry name" value="P-loop containing nucleotide triphosphate hydrolases"/>
    <property type="match status" value="2"/>
</dbReference>
<dbReference type="EMBL" id="MDEH01000008">
    <property type="protein sequence ID" value="PPU71770.1"/>
    <property type="molecule type" value="Genomic_DNA"/>
</dbReference>
<proteinExistence type="predicted"/>
<dbReference type="InterPro" id="IPR000212">
    <property type="entry name" value="DNA_helicase_UvrD/REP"/>
</dbReference>
<evidence type="ECO:0000259" key="1">
    <source>
        <dbReference type="Pfam" id="PF08378"/>
    </source>
</evidence>
<dbReference type="PANTHER" id="PTHR11070:SF45">
    <property type="entry name" value="DNA 3'-5' HELICASE"/>
    <property type="match status" value="1"/>
</dbReference>
<name>A0A2S7DDA8_9XANT</name>
<gene>
    <name evidence="2" type="ORF">XmelCFBP4644_14035</name>
</gene>
<dbReference type="GO" id="GO:0000725">
    <property type="term" value="P:recombinational repair"/>
    <property type="evidence" value="ECO:0007669"/>
    <property type="project" value="TreeGrafter"/>
</dbReference>
<dbReference type="GO" id="GO:0043138">
    <property type="term" value="F:3'-5' DNA helicase activity"/>
    <property type="evidence" value="ECO:0007669"/>
    <property type="project" value="TreeGrafter"/>
</dbReference>
<feature type="domain" description="NERD" evidence="1">
    <location>
        <begin position="19"/>
        <end position="119"/>
    </location>
</feature>
<reference evidence="2 3" key="1">
    <citation type="submission" date="2016-08" db="EMBL/GenBank/DDBJ databases">
        <authorList>
            <person name="Seilhamer J.J."/>
        </authorList>
    </citation>
    <scope>NUCLEOTIDE SEQUENCE [LARGE SCALE GENOMIC DNA]</scope>
    <source>
        <strain evidence="2 3">CFBP4644</strain>
    </source>
</reference>
<dbReference type="AlphaFoldDB" id="A0A2S7DDA8"/>
<sequence>MATMWPRLLPSAIRAESRRAAETKVFDALAAQLGVGWTVFYSRPWLGETASGAEIDGESDFVVAHPDHGVLFIEVKGGAISYDPALDRWTSRDRYGINHTIKNPVEQASKSKHTLLRKAQAERGWPRGIIRFRHGVIFPDVQAVPQHMGPDKPRELFATRPELDQLTDWVAQRLSGGNDDALGPHGMRVLEQLLARPIQLHSPLAYSSADDDEAIENLTPQQFHILNAFEDLRRVAISGGAGTGKTVLACEDARRLSAAGQRTLLTCGSAKLAEHIRLVLRESGVDVSTFAELARRFGAETGILTDRATPRPEQLPEIVFDSLAAKPDLAYDAVVVDEAQDFPPSTWVAIDALASRSDGATLRAYFDSNQRLYGELRSHFDAYTLLPIRLSRNLRNTQNIHDATQRFYRGPGLIADGPVGAEVQWLPCNDGQIERTALGEVRRLINVESVLPEDIALLSPEGAPLTALATPLRDQIHAGLTLSTITDFKGLERRFVIVLATRELSDIPELAYVALSRARVHLTALGPAEVLDWLRTEAQRV</sequence>
<comment type="caution">
    <text evidence="2">The sequence shown here is derived from an EMBL/GenBank/DDBJ whole genome shotgun (WGS) entry which is preliminary data.</text>
</comment>
<dbReference type="Pfam" id="PF08378">
    <property type="entry name" value="NERD"/>
    <property type="match status" value="1"/>
</dbReference>
<protein>
    <recommendedName>
        <fullName evidence="1">NERD domain-containing protein</fullName>
    </recommendedName>
</protein>
<organism evidence="2 3">
    <name type="scientific">Xanthomonas melonis</name>
    <dbReference type="NCBI Taxonomy" id="56456"/>
    <lineage>
        <taxon>Bacteria</taxon>
        <taxon>Pseudomonadati</taxon>
        <taxon>Pseudomonadota</taxon>
        <taxon>Gammaproteobacteria</taxon>
        <taxon>Lysobacterales</taxon>
        <taxon>Lysobacteraceae</taxon>
        <taxon>Xanthomonas</taxon>
    </lineage>
</organism>
<accession>A0A2S7DDA8</accession>
<dbReference type="OrthoDB" id="7066673at2"/>
<dbReference type="InterPro" id="IPR027417">
    <property type="entry name" value="P-loop_NTPase"/>
</dbReference>
<dbReference type="RefSeq" id="WP_104587843.1">
    <property type="nucleotide sequence ID" value="NZ_JAJGQH010000014.1"/>
</dbReference>
<dbReference type="GO" id="GO:0005829">
    <property type="term" value="C:cytosol"/>
    <property type="evidence" value="ECO:0007669"/>
    <property type="project" value="TreeGrafter"/>
</dbReference>
<dbReference type="Pfam" id="PF13245">
    <property type="entry name" value="AAA_19"/>
    <property type="match status" value="1"/>
</dbReference>
<evidence type="ECO:0000313" key="2">
    <source>
        <dbReference type="EMBL" id="PPU71770.1"/>
    </source>
</evidence>